<dbReference type="Gene3D" id="1.10.10.60">
    <property type="entry name" value="Homeodomain-like"/>
    <property type="match status" value="1"/>
</dbReference>
<dbReference type="SUPFAM" id="SSF46689">
    <property type="entry name" value="Homeodomain-like"/>
    <property type="match status" value="1"/>
</dbReference>
<evidence type="ECO:0000256" key="1">
    <source>
        <dbReference type="SAM" id="MobiDB-lite"/>
    </source>
</evidence>
<comment type="caution">
    <text evidence="2">The sequence shown here is derived from an EMBL/GenBank/DDBJ whole genome shotgun (WGS) entry which is preliminary data.</text>
</comment>
<reference evidence="2 3" key="1">
    <citation type="submission" date="2022-12" db="EMBL/GenBank/DDBJ databases">
        <title>Chromosome-level genome of Tegillarca granosa.</title>
        <authorList>
            <person name="Kim J."/>
        </authorList>
    </citation>
    <scope>NUCLEOTIDE SEQUENCE [LARGE SCALE GENOMIC DNA]</scope>
    <source>
        <strain evidence="2">Teg-2019</strain>
        <tissue evidence="2">Adductor muscle</tissue>
    </source>
</reference>
<gene>
    <name evidence="2" type="ORF">KUTeg_007478</name>
</gene>
<dbReference type="PANTHER" id="PTHR19303">
    <property type="entry name" value="TRANSPOSON"/>
    <property type="match status" value="1"/>
</dbReference>
<name>A0ABQ9FHY1_TEGGR</name>
<feature type="compositionally biased region" description="Basic and acidic residues" evidence="1">
    <location>
        <begin position="442"/>
        <end position="474"/>
    </location>
</feature>
<dbReference type="InterPro" id="IPR013083">
    <property type="entry name" value="Znf_RING/FYVE/PHD"/>
</dbReference>
<evidence type="ECO:0000313" key="3">
    <source>
        <dbReference type="Proteomes" id="UP001217089"/>
    </source>
</evidence>
<dbReference type="Proteomes" id="UP001217089">
    <property type="component" value="Unassembled WGS sequence"/>
</dbReference>
<feature type="region of interest" description="Disordered" evidence="1">
    <location>
        <begin position="442"/>
        <end position="513"/>
    </location>
</feature>
<dbReference type="InterPro" id="IPR050863">
    <property type="entry name" value="CenT-Element_Derived"/>
</dbReference>
<dbReference type="EMBL" id="JARBDR010000337">
    <property type="protein sequence ID" value="KAJ8315328.1"/>
    <property type="molecule type" value="Genomic_DNA"/>
</dbReference>
<protein>
    <recommendedName>
        <fullName evidence="4">HTH psq-type domain-containing protein</fullName>
    </recommendedName>
</protein>
<dbReference type="Gene3D" id="3.30.40.10">
    <property type="entry name" value="Zinc/RING finger domain, C3HC4 (zinc finger)"/>
    <property type="match status" value="1"/>
</dbReference>
<sequence>MLSRKMETTMKLYNAWAGSDTGGDFSRCTASATGALSEFSRLLAVPEKFQTLCCKYIFYNSRIDAHHLLQPKLTYVTSIKFTHNIKREYRAYSLSKLNNAYMSVIENNTPVYKAARQFGVPLTTLRDRVDGRVSIDTVRSGPNPLFSLEQEAKLVIHIKFLAEVSYGYTRSEVIHLANDYAVHLRLRDANNPLSKKWIRGFYSRWPTMHSIQPSSLSAQRARCTTAVCIEKYFKELNRIYVKYDLPDKPWAIYNVDEKGLNTEHKPPKVIAGADLKNVQAITSNRSAAITVLGCGNAAGSCIPPYFVFPGKRMMPDLLTGGSPGADGKAYTQALSHNNIVSAFRKSGVYPLNPDVITERDTAPSLPYQGKLQEKQQQQALTDVQVHSNLDQASQFLVERGGEILQNVKIAKVRRNISKIIGGRAITEDEVFSNIKAFKDESERIKGRKNSSDEKRKLVKEKNDAGKGKAQTRKEKTYKRPASSVDNIHAQPGTSGVQSKKSKKQLIDSSSSSEDEVSDEEKCCKCGKFQPEELKHCASIVFTKWAQCDNSACGHWTHLGYCTPVRIIRRDSKFYCPHCSEAQHEE</sequence>
<proteinExistence type="predicted"/>
<keyword evidence="3" id="KW-1185">Reference proteome</keyword>
<accession>A0ABQ9FHY1</accession>
<dbReference type="SUPFAM" id="SSF57903">
    <property type="entry name" value="FYVE/PHD zinc finger"/>
    <property type="match status" value="1"/>
</dbReference>
<organism evidence="2 3">
    <name type="scientific">Tegillarca granosa</name>
    <name type="common">Malaysian cockle</name>
    <name type="synonym">Anadara granosa</name>
    <dbReference type="NCBI Taxonomy" id="220873"/>
    <lineage>
        <taxon>Eukaryota</taxon>
        <taxon>Metazoa</taxon>
        <taxon>Spiralia</taxon>
        <taxon>Lophotrochozoa</taxon>
        <taxon>Mollusca</taxon>
        <taxon>Bivalvia</taxon>
        <taxon>Autobranchia</taxon>
        <taxon>Pteriomorphia</taxon>
        <taxon>Arcoida</taxon>
        <taxon>Arcoidea</taxon>
        <taxon>Arcidae</taxon>
        <taxon>Tegillarca</taxon>
    </lineage>
</organism>
<evidence type="ECO:0008006" key="4">
    <source>
        <dbReference type="Google" id="ProtNLM"/>
    </source>
</evidence>
<evidence type="ECO:0000313" key="2">
    <source>
        <dbReference type="EMBL" id="KAJ8315328.1"/>
    </source>
</evidence>
<dbReference type="InterPro" id="IPR011011">
    <property type="entry name" value="Znf_FYVE_PHD"/>
</dbReference>
<dbReference type="PANTHER" id="PTHR19303:SF74">
    <property type="entry name" value="POGO TRANSPOSABLE ELEMENT WITH KRAB DOMAIN"/>
    <property type="match status" value="1"/>
</dbReference>
<dbReference type="InterPro" id="IPR009057">
    <property type="entry name" value="Homeodomain-like_sf"/>
</dbReference>